<dbReference type="RefSeq" id="WP_180285349.1">
    <property type="nucleotide sequence ID" value="NZ_JABFDB010000028.1"/>
</dbReference>
<dbReference type="SUPFAM" id="SSF52172">
    <property type="entry name" value="CheY-like"/>
    <property type="match status" value="1"/>
</dbReference>
<dbReference type="PROSITE" id="PS50110">
    <property type="entry name" value="RESPONSE_REGULATORY"/>
    <property type="match status" value="1"/>
</dbReference>
<reference evidence="4 5" key="1">
    <citation type="submission" date="2020-05" db="EMBL/GenBank/DDBJ databases">
        <title>Azospirillum oleiclasticum sp. nov, a nitrogen-fixing and heavy crude oil-emulsifying bacterium isolated from the crude oil of Yumen Oilfield.</title>
        <authorList>
            <person name="Wu D."/>
            <person name="Cai M."/>
            <person name="Zhang X."/>
        </authorList>
    </citation>
    <scope>NUCLEOTIDE SEQUENCE [LARGE SCALE GENOMIC DNA]</scope>
    <source>
        <strain evidence="4 5">ROY-1-1-2</strain>
    </source>
</reference>
<name>A0ABX2TII7_9PROT</name>
<dbReference type="Gene3D" id="3.40.50.2300">
    <property type="match status" value="1"/>
</dbReference>
<feature type="domain" description="Response regulatory" evidence="3">
    <location>
        <begin position="2"/>
        <end position="113"/>
    </location>
</feature>
<feature type="modified residue" description="4-aspartylphosphate" evidence="2">
    <location>
        <position position="52"/>
    </location>
</feature>
<comment type="caution">
    <text evidence="4">The sequence shown here is derived from an EMBL/GenBank/DDBJ whole genome shotgun (WGS) entry which is preliminary data.</text>
</comment>
<protein>
    <submittedName>
        <fullName evidence="4">Response regulator</fullName>
    </submittedName>
</protein>
<dbReference type="PANTHER" id="PTHR48111">
    <property type="entry name" value="REGULATOR OF RPOS"/>
    <property type="match status" value="1"/>
</dbReference>
<keyword evidence="2" id="KW-0597">Phosphoprotein</keyword>
<keyword evidence="5" id="KW-1185">Reference proteome</keyword>
<organism evidence="4 5">
    <name type="scientific">Azospirillum oleiclasticum</name>
    <dbReference type="NCBI Taxonomy" id="2735135"/>
    <lineage>
        <taxon>Bacteria</taxon>
        <taxon>Pseudomonadati</taxon>
        <taxon>Pseudomonadota</taxon>
        <taxon>Alphaproteobacteria</taxon>
        <taxon>Rhodospirillales</taxon>
        <taxon>Azospirillaceae</taxon>
        <taxon>Azospirillum</taxon>
    </lineage>
</organism>
<gene>
    <name evidence="4" type="ORF">HND93_28080</name>
</gene>
<evidence type="ECO:0000259" key="3">
    <source>
        <dbReference type="PROSITE" id="PS50110"/>
    </source>
</evidence>
<dbReference type="Pfam" id="PF00072">
    <property type="entry name" value="Response_reg"/>
    <property type="match status" value="1"/>
</dbReference>
<dbReference type="InterPro" id="IPR011006">
    <property type="entry name" value="CheY-like_superfamily"/>
</dbReference>
<evidence type="ECO:0000313" key="5">
    <source>
        <dbReference type="Proteomes" id="UP000584642"/>
    </source>
</evidence>
<sequence length="132" mass="14096">MRILLVEDEVLIAMEQRCYLEAAGHEVFGPTGTAAQAVELARLVHPDLALIDLHLSRGSLGTEAARILAREGITCLFVTSYADELRDNHDGGIGCLTKPFTEASLTGAVRVALALRAGLPPEDVPGTMRIFG</sequence>
<dbReference type="InterPro" id="IPR001789">
    <property type="entry name" value="Sig_transdc_resp-reg_receiver"/>
</dbReference>
<evidence type="ECO:0000313" key="4">
    <source>
        <dbReference type="EMBL" id="NYZ23575.1"/>
    </source>
</evidence>
<dbReference type="EMBL" id="JABFDB010000028">
    <property type="protein sequence ID" value="NYZ23575.1"/>
    <property type="molecule type" value="Genomic_DNA"/>
</dbReference>
<keyword evidence="1" id="KW-0238">DNA-binding</keyword>
<dbReference type="InterPro" id="IPR039420">
    <property type="entry name" value="WalR-like"/>
</dbReference>
<evidence type="ECO:0000256" key="1">
    <source>
        <dbReference type="ARBA" id="ARBA00023125"/>
    </source>
</evidence>
<dbReference type="Proteomes" id="UP000584642">
    <property type="component" value="Unassembled WGS sequence"/>
</dbReference>
<dbReference type="PANTHER" id="PTHR48111:SF38">
    <property type="entry name" value="TWO-COMPONENT RESPONSE REGULATOR"/>
    <property type="match status" value="1"/>
</dbReference>
<accession>A0ABX2TII7</accession>
<evidence type="ECO:0000256" key="2">
    <source>
        <dbReference type="PROSITE-ProRule" id="PRU00169"/>
    </source>
</evidence>
<proteinExistence type="predicted"/>
<dbReference type="SMART" id="SM00448">
    <property type="entry name" value="REC"/>
    <property type="match status" value="1"/>
</dbReference>